<comment type="caution">
    <text evidence="10">The sequence shown here is derived from an EMBL/GenBank/DDBJ whole genome shotgun (WGS) entry which is preliminary data.</text>
</comment>
<feature type="compositionally biased region" description="Low complexity" evidence="7">
    <location>
        <begin position="1980"/>
        <end position="2001"/>
    </location>
</feature>
<name>A0A433QGJ2_9FUNG</name>
<feature type="compositionally biased region" description="Low complexity" evidence="7">
    <location>
        <begin position="1943"/>
        <end position="1952"/>
    </location>
</feature>
<dbReference type="Pfam" id="PF12931">
    <property type="entry name" value="TPR_Sec16"/>
    <property type="match status" value="1"/>
</dbReference>
<evidence type="ECO:0000256" key="2">
    <source>
        <dbReference type="ARBA" id="ARBA00022448"/>
    </source>
</evidence>
<keyword evidence="4 6" id="KW-0931">ER-Golgi transport</keyword>
<dbReference type="Proteomes" id="UP000274822">
    <property type="component" value="Unassembled WGS sequence"/>
</dbReference>
<dbReference type="InterPro" id="IPR024340">
    <property type="entry name" value="Sec16_CCD"/>
</dbReference>
<dbReference type="GO" id="GO:0016192">
    <property type="term" value="P:vesicle-mediated transport"/>
    <property type="evidence" value="ECO:0007669"/>
    <property type="project" value="UniProtKB-KW"/>
</dbReference>
<reference evidence="10 11" key="1">
    <citation type="journal article" date="2018" name="New Phytol.">
        <title>Phylogenomics of Endogonaceae and evolution of mycorrhizas within Mucoromycota.</title>
        <authorList>
            <person name="Chang Y."/>
            <person name="Desiro A."/>
            <person name="Na H."/>
            <person name="Sandor L."/>
            <person name="Lipzen A."/>
            <person name="Clum A."/>
            <person name="Barry K."/>
            <person name="Grigoriev I.V."/>
            <person name="Martin F.M."/>
            <person name="Stajich J.E."/>
            <person name="Smith M.E."/>
            <person name="Bonito G."/>
            <person name="Spatafora J.W."/>
        </authorList>
    </citation>
    <scope>NUCLEOTIDE SEQUENCE [LARGE SCALE GENOMIC DNA]</scope>
    <source>
        <strain evidence="10 11">AD002</strain>
    </source>
</reference>
<feature type="compositionally biased region" description="Basic and acidic residues" evidence="7">
    <location>
        <begin position="515"/>
        <end position="526"/>
    </location>
</feature>
<keyword evidence="6" id="KW-0472">Membrane</keyword>
<gene>
    <name evidence="10" type="ORF">BC938DRAFT_481281</name>
</gene>
<dbReference type="GO" id="GO:0012507">
    <property type="term" value="C:ER to Golgi transport vesicle membrane"/>
    <property type="evidence" value="ECO:0007669"/>
    <property type="project" value="TreeGrafter"/>
</dbReference>
<comment type="similarity">
    <text evidence="1 6">Belongs to the SEC16 family.</text>
</comment>
<keyword evidence="2 6" id="KW-0813">Transport</keyword>
<feature type="region of interest" description="Disordered" evidence="7">
    <location>
        <begin position="1547"/>
        <end position="1608"/>
    </location>
</feature>
<comment type="subcellular location">
    <subcellularLocation>
        <location evidence="6">Endoplasmic reticulum membrane</location>
    </subcellularLocation>
</comment>
<proteinExistence type="inferred from homology"/>
<feature type="compositionally biased region" description="Polar residues" evidence="7">
    <location>
        <begin position="85"/>
        <end position="110"/>
    </location>
</feature>
<feature type="compositionally biased region" description="Polar residues" evidence="7">
    <location>
        <begin position="1567"/>
        <end position="1590"/>
    </location>
</feature>
<feature type="compositionally biased region" description="Polar residues" evidence="7">
    <location>
        <begin position="46"/>
        <end position="62"/>
    </location>
</feature>
<dbReference type="CDD" id="cd09233">
    <property type="entry name" value="ACE1-Sec16-like"/>
    <property type="match status" value="1"/>
</dbReference>
<dbReference type="PANTHER" id="PTHR13402:SF6">
    <property type="entry name" value="SECRETORY 16, ISOFORM I"/>
    <property type="match status" value="1"/>
</dbReference>
<protein>
    <recommendedName>
        <fullName evidence="6">Protein transport protein sec16</fullName>
    </recommendedName>
</protein>
<dbReference type="GO" id="GO:0070973">
    <property type="term" value="P:protein localization to endoplasmic reticulum exit site"/>
    <property type="evidence" value="ECO:0007669"/>
    <property type="project" value="TreeGrafter"/>
</dbReference>
<feature type="region of interest" description="Disordered" evidence="7">
    <location>
        <begin position="1720"/>
        <end position="2018"/>
    </location>
</feature>
<organism evidence="10 11">
    <name type="scientific">Jimgerdemannia flammicorona</name>
    <dbReference type="NCBI Taxonomy" id="994334"/>
    <lineage>
        <taxon>Eukaryota</taxon>
        <taxon>Fungi</taxon>
        <taxon>Fungi incertae sedis</taxon>
        <taxon>Mucoromycota</taxon>
        <taxon>Mucoromycotina</taxon>
        <taxon>Endogonomycetes</taxon>
        <taxon>Endogonales</taxon>
        <taxon>Endogonaceae</taxon>
        <taxon>Jimgerdemannia</taxon>
    </lineage>
</organism>
<evidence type="ECO:0000256" key="1">
    <source>
        <dbReference type="ARBA" id="ARBA00005927"/>
    </source>
</evidence>
<feature type="region of interest" description="Disordered" evidence="7">
    <location>
        <begin position="1"/>
        <end position="173"/>
    </location>
</feature>
<dbReference type="Gene3D" id="1.25.40.1030">
    <property type="match status" value="1"/>
</dbReference>
<feature type="region of interest" description="Disordered" evidence="7">
    <location>
        <begin position="959"/>
        <end position="997"/>
    </location>
</feature>
<evidence type="ECO:0000256" key="4">
    <source>
        <dbReference type="ARBA" id="ARBA00022892"/>
    </source>
</evidence>
<feature type="region of interest" description="Disordered" evidence="7">
    <location>
        <begin position="515"/>
        <end position="537"/>
    </location>
</feature>
<feature type="compositionally biased region" description="Polar residues" evidence="7">
    <location>
        <begin position="1843"/>
        <end position="1861"/>
    </location>
</feature>
<feature type="compositionally biased region" description="Basic and acidic residues" evidence="7">
    <location>
        <begin position="1820"/>
        <end position="1837"/>
    </location>
</feature>
<feature type="compositionally biased region" description="Low complexity" evidence="7">
    <location>
        <begin position="112"/>
        <end position="123"/>
    </location>
</feature>
<feature type="compositionally biased region" description="Polar residues" evidence="7">
    <location>
        <begin position="11"/>
        <end position="21"/>
    </location>
</feature>
<dbReference type="InterPro" id="IPR024298">
    <property type="entry name" value="Sec16_Sec23-bd"/>
</dbReference>
<evidence type="ECO:0000313" key="11">
    <source>
        <dbReference type="Proteomes" id="UP000274822"/>
    </source>
</evidence>
<accession>A0A433QGJ2</accession>
<dbReference type="GO" id="GO:0070971">
    <property type="term" value="C:endoplasmic reticulum exit site"/>
    <property type="evidence" value="ECO:0007669"/>
    <property type="project" value="TreeGrafter"/>
</dbReference>
<sequence>MADEDGPIPFFTTSTKPTQDASALFGRGSGAATNGHDFFGAAGSAPQPSQQTTMVAPTSTNPAAFFEQPHHSGKAQDPASFFDTLGSSDTQAPSALNTKTQQGPAYSQPQGDAAAAVPAAADPYSYYGQQYDPSAQQYDPNAQQYDPNAQQYDPNAQQYDPNTYYDPNNANQQYDYSQYGYSAEQLQQYAGYDYSQYDPNYAAYYAQQQQQYDPNAYDPQQQPQYDSSQNYDPNQVYDQQQYGLDPNAASYYEYSQSASTVEYAEPNHQQEPPIARQDSVDVAMAPWDRSPTVSPGSTTIEKRSDSLTSNLALDLVPSLEQTVASVAFQYTESEQADGVVPVSTAEQSDEGIPVLAVAQVEAAIEGMEESTGRERELLAEAQRVASPRQIPGEEISIVQNFANDQDYYQYETSTSVLTPASGIAVVPTISSLMAPDSAPTPEQIVPATPDGFEEEAAMVVPADEKVRQEVDEQLGLVEGVQEVAVVKGEKGASQEVVEDLDDLVLGGGDAQVNLDESKIQGEESKTSKTPNGGDGGVGYGYEFNEYKEYDTFRQQVEGAQQQQQEAEGGYSSWYEPQREANASQPLVAKEDDGEGGNAPMTEEWYSNQDGYTSTSYEQQTTGDAEKATQVTWYEEYGGYGSEYGAPHPRPEQSVLAAESNANEMAAALTVDEQQVYPAQEGIVLSNDYGAHGEYTGYGTQQTYQADGVTADYGHYQQPTNGTETITSEQQDAYSGYGTYTEQGYYGDQSAYKPVSGDAAEVGGGDATALAAQQEEYTDYSQYEQQYGVSADDQYAQYAYGNGEATANQVGQGYGQSTHDSQESQQAYGYYSETTQYSYTEETVAAPPPPTAMTSPFGIHASNMPPLKRQDSTGSPVSTSFQQLASCPHPGCGAELKPTDKFCPECGGKVLSAPSRSGTPSISVSGVVAVAATTAVAAAASQSPYNAMYGQSPGTYLPPGGRGVSKYPSRSVSPLAQASYPPPTQSTSGYLPPGTEYSPDTVLRAPHDQYSSFINNEPETAAVATWTTATDPLGRSHGCPLATFGFGGKLFVMFPHRVQRFQSSPYGAMAAEPQQPVVKTVPGSILIKSMKDLLANDAEHATLTSFPGPLLADSGKGGVKQKKKDVLKYLDERVAEDEARAQNAVPGTENGALLWKLVRIVCDSDGMITGSPKTDESIRTLLVPPKDSQTENDLNTFTVPADSQPDTQFSVDDAVDSDATRILDALQDLLLKGDRPAAVKYAIQEDLWAHALIIGSCVNKEVWREVVNGFAQRELAGDAIPGQASKKAVQADRVALRVLYALFAGHGQAAVQEFLHQKSSPVGQFNHASQQAHRDNPVDKLSKWKETLALILANRTPKDHDALTALGDLLREYGRIEAAHICYLLSPQSSFHSGIDTAHVRLVLIGHDHLRGIGSFYRDLDAIYRTELWEFALSGKAAAANSGLPFLQCYKLIHAWRLADHGLIQEAQRYCEAIACIVKSYPKSSPYFHKCFLVKLKELNDLLEANGGRPNTGADSAASWLSNKLPKPTLDSIWGSLEGKFSKFVSGEDTANAGNESRPSTEIVASPYTGNPPTRSLSASDFRGNRSSTGSDAARRAATPSAAMMGDMGSRSSSPGFGFGAFGFGQTFTSIPDANAGASAVGVMSTVQEREGEVVSSYNSSTSWGGYSANSYDINGHGQSNAEQLAGNGYGSYGYGGGGYEPGGGTASAVPAAAATAGRRGMFSPFGNPPASNPPASNQNNATGYTGTNWWENSATSETQQEQMMGGSTNRQNYDASTFVSPMGNTTTPAPPPQQASQARGGTWEGGDDDDDLGFGNNALKKKDPVVKPQDQEDKGKEAAAPAESTSSGDASKESSAATNEGASKGGWGIFNLWSRSSTSTPTETKAKKANLGEESSFYYDEKEKRWVNKKAGSDTPPVSSAPPAPPKTSSRPITPISAPPMTPTTSTPSRTGAPGGGLAPPPMGPMRTASAPVSGPPPLGIGSPLNPADITASRSSSAGGNRRARSRYVDVLNQPSQS</sequence>
<keyword evidence="11" id="KW-1185">Reference proteome</keyword>
<dbReference type="PANTHER" id="PTHR13402">
    <property type="entry name" value="RGPR-RELATED"/>
    <property type="match status" value="1"/>
</dbReference>
<evidence type="ECO:0000256" key="7">
    <source>
        <dbReference type="SAM" id="MobiDB-lite"/>
    </source>
</evidence>
<keyword evidence="6" id="KW-0653">Protein transport</keyword>
<dbReference type="GO" id="GO:0007030">
    <property type="term" value="P:Golgi organization"/>
    <property type="evidence" value="ECO:0007669"/>
    <property type="project" value="TreeGrafter"/>
</dbReference>
<evidence type="ECO:0000259" key="9">
    <source>
        <dbReference type="Pfam" id="PF12932"/>
    </source>
</evidence>
<evidence type="ECO:0000256" key="5">
    <source>
        <dbReference type="ARBA" id="ARBA00024687"/>
    </source>
</evidence>
<dbReference type="GO" id="GO:0005789">
    <property type="term" value="C:endoplasmic reticulum membrane"/>
    <property type="evidence" value="ECO:0007669"/>
    <property type="project" value="UniProtKB-SubCell"/>
</dbReference>
<dbReference type="GO" id="GO:0006914">
    <property type="term" value="P:autophagy"/>
    <property type="evidence" value="ECO:0007669"/>
    <property type="project" value="UniProtKB-KW"/>
</dbReference>
<feature type="region of interest" description="Disordered" evidence="7">
    <location>
        <begin position="578"/>
        <end position="601"/>
    </location>
</feature>
<evidence type="ECO:0000313" key="10">
    <source>
        <dbReference type="EMBL" id="RUS28922.1"/>
    </source>
</evidence>
<feature type="domain" description="Sec16 central conserved" evidence="9">
    <location>
        <begin position="1038"/>
        <end position="1165"/>
    </location>
</feature>
<feature type="compositionally biased region" description="Polar residues" evidence="7">
    <location>
        <begin position="1873"/>
        <end position="1883"/>
    </location>
</feature>
<evidence type="ECO:0000259" key="8">
    <source>
        <dbReference type="Pfam" id="PF12931"/>
    </source>
</evidence>
<comment type="function">
    <text evidence="5 6">Involved in the initiation of assembly of the COPII coat required for the formation of transport vesicles from the endoplasmic reticulum (ER) and the selection of cargo molecules. Also involved in autophagy.</text>
</comment>
<dbReference type="EMBL" id="RBNJ01005919">
    <property type="protein sequence ID" value="RUS28922.1"/>
    <property type="molecule type" value="Genomic_DNA"/>
</dbReference>
<dbReference type="GO" id="GO:0015031">
    <property type="term" value="P:protein transport"/>
    <property type="evidence" value="ECO:0007669"/>
    <property type="project" value="UniProtKB-KW"/>
</dbReference>
<dbReference type="Pfam" id="PF12932">
    <property type="entry name" value="Sec16"/>
    <property type="match status" value="1"/>
</dbReference>
<keyword evidence="3 6" id="KW-0256">Endoplasmic reticulum</keyword>
<keyword evidence="6" id="KW-0072">Autophagy</keyword>
<evidence type="ECO:0000256" key="6">
    <source>
        <dbReference type="RuleBase" id="RU364101"/>
    </source>
</evidence>
<feature type="compositionally biased region" description="Polar residues" evidence="7">
    <location>
        <begin position="1742"/>
        <end position="1784"/>
    </location>
</feature>
<feature type="domain" description="Sec16 Sec23-binding" evidence="8">
    <location>
        <begin position="1225"/>
        <end position="1547"/>
    </location>
</feature>
<feature type="compositionally biased region" description="Polar residues" evidence="7">
    <location>
        <begin position="127"/>
        <end position="173"/>
    </location>
</feature>
<feature type="compositionally biased region" description="Low complexity" evidence="7">
    <location>
        <begin position="1595"/>
        <end position="1608"/>
    </location>
</feature>
<feature type="compositionally biased region" description="Low complexity" evidence="7">
    <location>
        <begin position="1927"/>
        <end position="1936"/>
    </location>
</feature>
<evidence type="ECO:0000256" key="3">
    <source>
        <dbReference type="ARBA" id="ARBA00022824"/>
    </source>
</evidence>